<dbReference type="SUPFAM" id="SSF54427">
    <property type="entry name" value="NTF2-like"/>
    <property type="match status" value="1"/>
</dbReference>
<dbReference type="InterPro" id="IPR052704">
    <property type="entry name" value="ECF_Sigma-70_Domain"/>
</dbReference>
<proteinExistence type="predicted"/>
<gene>
    <name evidence="1" type="ORF">ACFQ5X_33870</name>
</gene>
<evidence type="ECO:0000313" key="1">
    <source>
        <dbReference type="EMBL" id="MFD1310808.1"/>
    </source>
</evidence>
<accession>A0ABW3XMU1</accession>
<dbReference type="PANTHER" id="PTHR30173:SF43">
    <property type="entry name" value="ECF RNA POLYMERASE SIGMA FACTOR SIGI-RELATED"/>
    <property type="match status" value="1"/>
</dbReference>
<sequence length="245" mass="26023">MDRASAVPLAELLDERRYLLDVACWMLGSAGAAERVVDETYRRWYGLPEAARGRIEVPRSWLAKTAGGICLGRLTGSGRLDTPGTAGSADGLRNAGRPAATLLADRAAHGVRVQRPRPVTAYQHDVLARAVREACAAQDAGLLVSLLAPDATALFDGGGKVRALARPVHGSRQVAASLLALLALRPRTTLTAHSVNGRTGLVARYDHQVAAVISLTVVDRRITCVLIVLNPDKLRPWNQPPGSPG</sequence>
<organism evidence="1 2">
    <name type="scientific">Streptomyces kaempferi</name>
    <dbReference type="NCBI Taxonomy" id="333725"/>
    <lineage>
        <taxon>Bacteria</taxon>
        <taxon>Bacillati</taxon>
        <taxon>Actinomycetota</taxon>
        <taxon>Actinomycetes</taxon>
        <taxon>Kitasatosporales</taxon>
        <taxon>Streptomycetaceae</taxon>
        <taxon>Streptomyces</taxon>
    </lineage>
</organism>
<reference evidence="2" key="1">
    <citation type="journal article" date="2019" name="Int. J. Syst. Evol. Microbiol.">
        <title>The Global Catalogue of Microorganisms (GCM) 10K type strain sequencing project: providing services to taxonomists for standard genome sequencing and annotation.</title>
        <authorList>
            <consortium name="The Broad Institute Genomics Platform"/>
            <consortium name="The Broad Institute Genome Sequencing Center for Infectious Disease"/>
            <person name="Wu L."/>
            <person name="Ma J."/>
        </authorList>
    </citation>
    <scope>NUCLEOTIDE SEQUENCE [LARGE SCALE GENOMIC DNA]</scope>
    <source>
        <strain evidence="2">CGMCC 4.7020</strain>
    </source>
</reference>
<protein>
    <submittedName>
        <fullName evidence="1">RNA polymerase subunit sigma</fullName>
    </submittedName>
</protein>
<dbReference type="RefSeq" id="WP_381235874.1">
    <property type="nucleotide sequence ID" value="NZ_JBHSKH010000026.1"/>
</dbReference>
<dbReference type="Proteomes" id="UP001597058">
    <property type="component" value="Unassembled WGS sequence"/>
</dbReference>
<dbReference type="InterPro" id="IPR032710">
    <property type="entry name" value="NTF2-like_dom_sf"/>
</dbReference>
<evidence type="ECO:0000313" key="2">
    <source>
        <dbReference type="Proteomes" id="UP001597058"/>
    </source>
</evidence>
<dbReference type="EMBL" id="JBHTMM010000061">
    <property type="protein sequence ID" value="MFD1310808.1"/>
    <property type="molecule type" value="Genomic_DNA"/>
</dbReference>
<keyword evidence="2" id="KW-1185">Reference proteome</keyword>
<dbReference type="PANTHER" id="PTHR30173">
    <property type="entry name" value="SIGMA 19 FACTOR"/>
    <property type="match status" value="1"/>
</dbReference>
<name>A0ABW3XMU1_9ACTN</name>
<comment type="caution">
    <text evidence="1">The sequence shown here is derived from an EMBL/GenBank/DDBJ whole genome shotgun (WGS) entry which is preliminary data.</text>
</comment>